<keyword evidence="8 10" id="KW-1133">Transmembrane helix</keyword>
<organism evidence="11 12">
    <name type="scientific">Desulfobacula toluolica (strain DSM 7467 / Tol2)</name>
    <dbReference type="NCBI Taxonomy" id="651182"/>
    <lineage>
        <taxon>Bacteria</taxon>
        <taxon>Pseudomonadati</taxon>
        <taxon>Thermodesulfobacteriota</taxon>
        <taxon>Desulfobacteria</taxon>
        <taxon>Desulfobacterales</taxon>
        <taxon>Desulfobacteraceae</taxon>
        <taxon>Desulfobacula</taxon>
    </lineage>
</organism>
<evidence type="ECO:0000256" key="6">
    <source>
        <dbReference type="ARBA" id="ARBA00022692"/>
    </source>
</evidence>
<comment type="similarity">
    <text evidence="3 10">Belongs to the FliL family.</text>
</comment>
<protein>
    <recommendedName>
        <fullName evidence="10">Flagellar protein FliL</fullName>
    </recommendedName>
</protein>
<dbReference type="EMBL" id="FO203503">
    <property type="protein sequence ID" value="CCK81734.1"/>
    <property type="molecule type" value="Genomic_DNA"/>
</dbReference>
<evidence type="ECO:0000313" key="11">
    <source>
        <dbReference type="EMBL" id="CCK81734.1"/>
    </source>
</evidence>
<sequence>MKKTSFKKRFKRIFGYKKTILIIAGFLFFLIIVITGILLFFLKGSAKDTKDVQNSMTSSKDSLPEVAWENNVVFEDIVDLEPFERIQLKANSAMGLISMHLSLELTDPQYKNQVYTMQDRIRKIITGQVEDMNWLSLRNPEGKIMLKYDLLKRINSIFPKPAVSNIYFTYFIMQ</sequence>
<dbReference type="GO" id="GO:0009425">
    <property type="term" value="C:bacterial-type flagellum basal body"/>
    <property type="evidence" value="ECO:0007669"/>
    <property type="project" value="InterPro"/>
</dbReference>
<proteinExistence type="inferred from homology"/>
<evidence type="ECO:0000256" key="8">
    <source>
        <dbReference type="ARBA" id="ARBA00022989"/>
    </source>
</evidence>
<evidence type="ECO:0000256" key="3">
    <source>
        <dbReference type="ARBA" id="ARBA00008281"/>
    </source>
</evidence>
<dbReference type="AlphaFoldDB" id="K0NBL9"/>
<keyword evidence="5 10" id="KW-0145">Chemotaxis</keyword>
<dbReference type="Pfam" id="PF03748">
    <property type="entry name" value="FliL"/>
    <property type="match status" value="1"/>
</dbReference>
<comment type="subcellular location">
    <subcellularLocation>
        <location evidence="2">Cell membrane</location>
        <topology evidence="2">Single-pass membrane protein</topology>
    </subcellularLocation>
</comment>
<evidence type="ECO:0000256" key="9">
    <source>
        <dbReference type="ARBA" id="ARBA00023136"/>
    </source>
</evidence>
<keyword evidence="12" id="KW-1185">Reference proteome</keyword>
<keyword evidence="4 10" id="KW-1003">Cell membrane</keyword>
<dbReference type="GO" id="GO:0005886">
    <property type="term" value="C:plasma membrane"/>
    <property type="evidence" value="ECO:0007669"/>
    <property type="project" value="UniProtKB-SubCell"/>
</dbReference>
<dbReference type="PANTHER" id="PTHR35091">
    <property type="entry name" value="FLAGELLAR PROTEIN FLIL"/>
    <property type="match status" value="1"/>
</dbReference>
<comment type="function">
    <text evidence="1 10">Controls the rotational direction of flagella during chemotaxis.</text>
</comment>
<keyword evidence="11" id="KW-0969">Cilium</keyword>
<gene>
    <name evidence="11" type="primary">fliL</name>
    <name evidence="11" type="ordered locus">TOL2_C35770</name>
</gene>
<dbReference type="PATRIC" id="fig|651182.5.peg.4201"/>
<dbReference type="GO" id="GO:0071978">
    <property type="term" value="P:bacterial-type flagellum-dependent swarming motility"/>
    <property type="evidence" value="ECO:0007669"/>
    <property type="project" value="TreeGrafter"/>
</dbReference>
<dbReference type="STRING" id="651182.TOL2_C35770"/>
<dbReference type="PANTHER" id="PTHR35091:SF2">
    <property type="entry name" value="FLAGELLAR PROTEIN FLIL"/>
    <property type="match status" value="1"/>
</dbReference>
<evidence type="ECO:0000256" key="4">
    <source>
        <dbReference type="ARBA" id="ARBA00022475"/>
    </source>
</evidence>
<evidence type="ECO:0000256" key="7">
    <source>
        <dbReference type="ARBA" id="ARBA00022779"/>
    </source>
</evidence>
<keyword evidence="11" id="KW-0282">Flagellum</keyword>
<keyword evidence="9 10" id="KW-0472">Membrane</keyword>
<accession>K0NBL9</accession>
<keyword evidence="11" id="KW-0966">Cell projection</keyword>
<dbReference type="HOGENOM" id="CLU_099018_4_1_7"/>
<dbReference type="InterPro" id="IPR005503">
    <property type="entry name" value="FliL"/>
</dbReference>
<dbReference type="KEGG" id="dto:TOL2_C35770"/>
<dbReference type="GO" id="GO:0006935">
    <property type="term" value="P:chemotaxis"/>
    <property type="evidence" value="ECO:0007669"/>
    <property type="project" value="UniProtKB-KW"/>
</dbReference>
<dbReference type="Proteomes" id="UP000007347">
    <property type="component" value="Chromosome"/>
</dbReference>
<keyword evidence="7 10" id="KW-0283">Flagellar rotation</keyword>
<evidence type="ECO:0000313" key="12">
    <source>
        <dbReference type="Proteomes" id="UP000007347"/>
    </source>
</evidence>
<name>K0NBL9_DESTT</name>
<keyword evidence="6 10" id="KW-0812">Transmembrane</keyword>
<reference evidence="11 12" key="1">
    <citation type="journal article" date="2013" name="Environ. Microbiol.">
        <title>Complete genome, catabolic sub-proteomes and key-metabolites of Desulfobacula toluolica Tol2, a marine, aromatic compound-degrading, sulfate-reducing bacterium.</title>
        <authorList>
            <person name="Wohlbrand L."/>
            <person name="Jacob J.H."/>
            <person name="Kube M."/>
            <person name="Mussmann M."/>
            <person name="Jarling R."/>
            <person name="Beck A."/>
            <person name="Amann R."/>
            <person name="Wilkes H."/>
            <person name="Reinhardt R."/>
            <person name="Rabus R."/>
        </authorList>
    </citation>
    <scope>NUCLEOTIDE SEQUENCE [LARGE SCALE GENOMIC DNA]</scope>
    <source>
        <strain evidence="12">DSM 7467 / Tol2</strain>
    </source>
</reference>
<feature type="transmembrane region" description="Helical" evidence="10">
    <location>
        <begin position="20"/>
        <end position="42"/>
    </location>
</feature>
<evidence type="ECO:0000256" key="5">
    <source>
        <dbReference type="ARBA" id="ARBA00022500"/>
    </source>
</evidence>
<evidence type="ECO:0000256" key="1">
    <source>
        <dbReference type="ARBA" id="ARBA00002254"/>
    </source>
</evidence>
<evidence type="ECO:0000256" key="10">
    <source>
        <dbReference type="RuleBase" id="RU364125"/>
    </source>
</evidence>
<evidence type="ECO:0000256" key="2">
    <source>
        <dbReference type="ARBA" id="ARBA00004162"/>
    </source>
</evidence>